<proteinExistence type="predicted"/>
<protein>
    <submittedName>
        <fullName evidence="1">Uncharacterized protein</fullName>
    </submittedName>
</protein>
<comment type="caution">
    <text evidence="1">The sequence shown here is derived from an EMBL/GenBank/DDBJ whole genome shotgun (WGS) entry which is preliminary data.</text>
</comment>
<evidence type="ECO:0000313" key="2">
    <source>
        <dbReference type="Proteomes" id="UP000033203"/>
    </source>
</evidence>
<dbReference type="AlphaFoldDB" id="A0A0D1MFE4"/>
<organism evidence="1 2">
    <name type="scientific">Sphingomonas melonis</name>
    <dbReference type="NCBI Taxonomy" id="152682"/>
    <lineage>
        <taxon>Bacteria</taxon>
        <taxon>Pseudomonadati</taxon>
        <taxon>Pseudomonadota</taxon>
        <taxon>Alphaproteobacteria</taxon>
        <taxon>Sphingomonadales</taxon>
        <taxon>Sphingomonadaceae</taxon>
        <taxon>Sphingomonas</taxon>
    </lineage>
</organism>
<accession>A0A0D1MFE4</accession>
<sequence>MTREVYDLIAGMDDVRMITTPNPPHLPIAMFEFEYAGYKCEVRLQSLNGFKGADPGDHYDTSVSVIVALTRWLVPDATNEEMNALNAKCLNCRAVKVGDFVEIAMVSDWISLRGHEQSTIKDMILSLASNTKVFVQDLVSSR</sequence>
<evidence type="ECO:0000313" key="1">
    <source>
        <dbReference type="EMBL" id="KIU26391.1"/>
    </source>
</evidence>
<dbReference type="EMBL" id="JXTP01000077">
    <property type="protein sequence ID" value="KIU26391.1"/>
    <property type="molecule type" value="Genomic_DNA"/>
</dbReference>
<dbReference type="PATRIC" id="fig|1549858.7.peg.678"/>
<name>A0A0D1MFE4_9SPHN</name>
<dbReference type="Proteomes" id="UP000033203">
    <property type="component" value="Unassembled WGS sequence"/>
</dbReference>
<reference evidence="1 2" key="1">
    <citation type="submission" date="2015-01" db="EMBL/GenBank/DDBJ databases">
        <title>Genome of Sphingomonas taxi strain 30a.</title>
        <authorList>
            <person name="Eevers N."/>
            <person name="Van Hamme J."/>
            <person name="Bottos E."/>
            <person name="Weyens N."/>
            <person name="Vangronsveld J."/>
        </authorList>
    </citation>
    <scope>NUCLEOTIDE SEQUENCE [LARGE SCALE GENOMIC DNA]</scope>
    <source>
        <strain evidence="1 2">30a</strain>
    </source>
</reference>
<gene>
    <name evidence="1" type="ORF">SR41_14580</name>
</gene>